<evidence type="ECO:0000256" key="2">
    <source>
        <dbReference type="ARBA" id="ARBA00022478"/>
    </source>
</evidence>
<organism evidence="11 12">
    <name type="scientific">Oleoguttula mirabilis</name>
    <dbReference type="NCBI Taxonomy" id="1507867"/>
    <lineage>
        <taxon>Eukaryota</taxon>
        <taxon>Fungi</taxon>
        <taxon>Dikarya</taxon>
        <taxon>Ascomycota</taxon>
        <taxon>Pezizomycotina</taxon>
        <taxon>Dothideomycetes</taxon>
        <taxon>Dothideomycetidae</taxon>
        <taxon>Mycosphaerellales</taxon>
        <taxon>Teratosphaeriaceae</taxon>
        <taxon>Oleoguttula</taxon>
    </lineage>
</organism>
<evidence type="ECO:0000256" key="9">
    <source>
        <dbReference type="RuleBase" id="RU003514"/>
    </source>
</evidence>
<dbReference type="Gene3D" id="3.90.920.10">
    <property type="entry name" value="DNA primase, PRIM domain"/>
    <property type="match status" value="1"/>
</dbReference>
<name>A0AAV9J455_9PEZI</name>
<feature type="compositionally biased region" description="Acidic residues" evidence="10">
    <location>
        <begin position="42"/>
        <end position="54"/>
    </location>
</feature>
<dbReference type="SUPFAM" id="SSF56747">
    <property type="entry name" value="Prim-pol domain"/>
    <property type="match status" value="1"/>
</dbReference>
<evidence type="ECO:0000313" key="12">
    <source>
        <dbReference type="Proteomes" id="UP001324427"/>
    </source>
</evidence>
<dbReference type="InterPro" id="IPR014052">
    <property type="entry name" value="DNA_primase_ssu_euk/arc"/>
</dbReference>
<evidence type="ECO:0000256" key="1">
    <source>
        <dbReference type="ARBA" id="ARBA00009762"/>
    </source>
</evidence>
<proteinExistence type="inferred from homology"/>
<evidence type="ECO:0000256" key="4">
    <source>
        <dbReference type="ARBA" id="ARBA00022679"/>
    </source>
</evidence>
<dbReference type="EMBL" id="JAVFHQ010000090">
    <property type="protein sequence ID" value="KAK4539573.1"/>
    <property type="molecule type" value="Genomic_DNA"/>
</dbReference>
<dbReference type="AlphaFoldDB" id="A0AAV9J455"/>
<dbReference type="InterPro" id="IPR002755">
    <property type="entry name" value="DNA_primase_S"/>
</dbReference>
<evidence type="ECO:0000256" key="10">
    <source>
        <dbReference type="SAM" id="MobiDB-lite"/>
    </source>
</evidence>
<keyword evidence="2 9" id="KW-0240">DNA-directed RNA polymerase</keyword>
<evidence type="ECO:0000256" key="7">
    <source>
        <dbReference type="ARBA" id="ARBA00022723"/>
    </source>
</evidence>
<sequence>MEDSDMTDAPAAPLGNEEEEQVTDLPTPQDATAGASTKLEDMFGDDSDDDDDEFSSSAPARPAASSQPDPQSAPAPSKPRYAEPDTLRQFYSRLFPFRPLFQWLNHSPTPQPDFQNREFAFVLPGGAYIRYQSFASADLFRKQCIQMTPERFEIGPQYSINPRDRKTLRKASAFRPVMKELVFDIDMTDYDPIRTCCSGAAICPKCWQFITMAIKVVDAALREDFGFQHILWVYSGRRGAHAWISDKRAREMDDTKRRALANYLVLVSGNEQGKKTGIKRPLHPHIDRSLKILNPYFQTDVLADQDPWHSAERAEKLLALLPDKTLTTALQKKWDSSPNRSSNQKWSDIDTVAEAGNLSATFTAKQLVEAKQDIRLEYTYPRLDAEVSKKLNHLLKSPFVVHPGTGRVCVPIDTRSLEDFDPFSVPTVTQLLQEIDAWDAEHVGMTEEDRAKVQDWQRTSLKPYVEYFRGYVAGLLKAESAAGKRGREEEGVAGSESMEF</sequence>
<dbReference type="CDD" id="cd04860">
    <property type="entry name" value="AE_Prim_S"/>
    <property type="match status" value="1"/>
</dbReference>
<evidence type="ECO:0000256" key="3">
    <source>
        <dbReference type="ARBA" id="ARBA00022515"/>
    </source>
</evidence>
<dbReference type="GO" id="GO:0006269">
    <property type="term" value="P:DNA replication, synthesis of primer"/>
    <property type="evidence" value="ECO:0007669"/>
    <property type="project" value="UniProtKB-KW"/>
</dbReference>
<keyword evidence="7" id="KW-0479">Metal-binding</keyword>
<feature type="region of interest" description="Disordered" evidence="10">
    <location>
        <begin position="1"/>
        <end position="82"/>
    </location>
</feature>
<dbReference type="FunFam" id="3.90.920.10:FF:000002">
    <property type="entry name" value="DNA primase"/>
    <property type="match status" value="1"/>
</dbReference>
<keyword evidence="6 9" id="KW-0235">DNA replication</keyword>
<evidence type="ECO:0000313" key="11">
    <source>
        <dbReference type="EMBL" id="KAK4539573.1"/>
    </source>
</evidence>
<dbReference type="GO" id="GO:0046872">
    <property type="term" value="F:metal ion binding"/>
    <property type="evidence" value="ECO:0007669"/>
    <property type="project" value="UniProtKB-KW"/>
</dbReference>
<keyword evidence="4 9" id="KW-0808">Transferase</keyword>
<comment type="caution">
    <text evidence="11">The sequence shown here is derived from an EMBL/GenBank/DDBJ whole genome shotgun (WGS) entry which is preliminary data.</text>
</comment>
<evidence type="ECO:0000256" key="6">
    <source>
        <dbReference type="ARBA" id="ARBA00022705"/>
    </source>
</evidence>
<gene>
    <name evidence="11" type="ORF">LTR36_010850</name>
</gene>
<comment type="similarity">
    <text evidence="1 9">Belongs to the eukaryotic-type primase small subunit family.</text>
</comment>
<keyword evidence="8" id="KW-0804">Transcription</keyword>
<feature type="compositionally biased region" description="Low complexity" evidence="10">
    <location>
        <begin position="55"/>
        <end position="70"/>
    </location>
</feature>
<dbReference type="Pfam" id="PF01896">
    <property type="entry name" value="DNA_primase_S"/>
    <property type="match status" value="1"/>
</dbReference>
<keyword evidence="5" id="KW-0548">Nucleotidyltransferase</keyword>
<evidence type="ECO:0000256" key="5">
    <source>
        <dbReference type="ARBA" id="ARBA00022695"/>
    </source>
</evidence>
<evidence type="ECO:0000256" key="8">
    <source>
        <dbReference type="ARBA" id="ARBA00023163"/>
    </source>
</evidence>
<dbReference type="Proteomes" id="UP001324427">
    <property type="component" value="Unassembled WGS sequence"/>
</dbReference>
<reference evidence="11 12" key="1">
    <citation type="submission" date="2021-11" db="EMBL/GenBank/DDBJ databases">
        <title>Black yeast isolated from Biological Soil Crust.</title>
        <authorList>
            <person name="Kurbessoian T."/>
        </authorList>
    </citation>
    <scope>NUCLEOTIDE SEQUENCE [LARGE SCALE GENOMIC DNA]</scope>
    <source>
        <strain evidence="11 12">CCFEE 5522</strain>
    </source>
</reference>
<dbReference type="EC" id="2.7.7.-" evidence="9"/>
<accession>A0AAV9J455</accession>
<dbReference type="GO" id="GO:0003899">
    <property type="term" value="F:DNA-directed RNA polymerase activity"/>
    <property type="evidence" value="ECO:0007669"/>
    <property type="project" value="InterPro"/>
</dbReference>
<protein>
    <recommendedName>
        <fullName evidence="9">DNA primase</fullName>
        <ecNumber evidence="9">2.7.7.-</ecNumber>
    </recommendedName>
</protein>
<keyword evidence="12" id="KW-1185">Reference proteome</keyword>
<keyword evidence="3 9" id="KW-0639">Primosome</keyword>
<dbReference type="GO" id="GO:0005658">
    <property type="term" value="C:alpha DNA polymerase:primase complex"/>
    <property type="evidence" value="ECO:0007669"/>
    <property type="project" value="UniProtKB-ARBA"/>
</dbReference>
<dbReference type="PANTHER" id="PTHR10536">
    <property type="entry name" value="DNA PRIMASE SMALL SUBUNIT"/>
    <property type="match status" value="1"/>
</dbReference>
<dbReference type="NCBIfam" id="TIGR00335">
    <property type="entry name" value="primase_sml"/>
    <property type="match status" value="1"/>
</dbReference>